<keyword evidence="2" id="KW-1185">Reference proteome</keyword>
<reference evidence="1 2" key="1">
    <citation type="submission" date="2020-08" db="EMBL/GenBank/DDBJ databases">
        <title>Genomic Encyclopedia of Type Strains, Phase IV (KMG-IV): sequencing the most valuable type-strain genomes for metagenomic binning, comparative biology and taxonomic classification.</title>
        <authorList>
            <person name="Goeker M."/>
        </authorList>
    </citation>
    <scope>NUCLEOTIDE SEQUENCE [LARGE SCALE GENOMIC DNA]</scope>
    <source>
        <strain evidence="1 2">DSM 106146</strain>
    </source>
</reference>
<proteinExistence type="predicted"/>
<comment type="caution">
    <text evidence="1">The sequence shown here is derived from an EMBL/GenBank/DDBJ whole genome shotgun (WGS) entry which is preliminary data.</text>
</comment>
<protein>
    <submittedName>
        <fullName evidence="1">Uncharacterized protein</fullName>
    </submittedName>
</protein>
<name>A0A7W8M587_9FIRM</name>
<sequence length="104" mass="12004">MIQWHRPLYVDENIKESPAAIRRRFRFRKYPGDYYFIIIPEGKDMPEIIKALYLKGQIHRSSEIIIAGVAPGKAQAFDLFAKMAQDAYSATGQVNIRAFLKQQS</sequence>
<evidence type="ECO:0000313" key="2">
    <source>
        <dbReference type="Proteomes" id="UP000543642"/>
    </source>
</evidence>
<accession>A0A7W8M587</accession>
<evidence type="ECO:0000313" key="1">
    <source>
        <dbReference type="EMBL" id="MBB5264983.1"/>
    </source>
</evidence>
<gene>
    <name evidence="1" type="ORF">HNP82_002122</name>
</gene>
<organism evidence="1 2">
    <name type="scientific">Catenibacillus scindens</name>
    <dbReference type="NCBI Taxonomy" id="673271"/>
    <lineage>
        <taxon>Bacteria</taxon>
        <taxon>Bacillati</taxon>
        <taxon>Bacillota</taxon>
        <taxon>Clostridia</taxon>
        <taxon>Lachnospirales</taxon>
        <taxon>Lachnospiraceae</taxon>
        <taxon>Catenibacillus</taxon>
    </lineage>
</organism>
<dbReference type="EMBL" id="JACHFW010000008">
    <property type="protein sequence ID" value="MBB5264983.1"/>
    <property type="molecule type" value="Genomic_DNA"/>
</dbReference>
<dbReference type="RefSeq" id="WP_183774227.1">
    <property type="nucleotide sequence ID" value="NZ_CAWVEG010000092.1"/>
</dbReference>
<dbReference type="AlphaFoldDB" id="A0A7W8M587"/>
<dbReference type="Proteomes" id="UP000543642">
    <property type="component" value="Unassembled WGS sequence"/>
</dbReference>